<dbReference type="PANTHER" id="PTHR35807">
    <property type="entry name" value="TRANSCRIPTIONAL REGULATOR REDD-RELATED"/>
    <property type="match status" value="1"/>
</dbReference>
<dbReference type="SUPFAM" id="SSF52540">
    <property type="entry name" value="P-loop containing nucleoside triphosphate hydrolases"/>
    <property type="match status" value="1"/>
</dbReference>
<dbReference type="SMART" id="SM00028">
    <property type="entry name" value="TPR"/>
    <property type="match status" value="6"/>
</dbReference>
<dbReference type="InterPro" id="IPR041664">
    <property type="entry name" value="AAA_16"/>
</dbReference>
<keyword evidence="10" id="KW-1185">Reference proteome</keyword>
<gene>
    <name evidence="9" type="ordered locus">KSE_34390</name>
</gene>
<dbReference type="PROSITE" id="PS51755">
    <property type="entry name" value="OMPR_PHOB"/>
    <property type="match status" value="1"/>
</dbReference>
<evidence type="ECO:0000256" key="6">
    <source>
        <dbReference type="PROSITE-ProRule" id="PRU01091"/>
    </source>
</evidence>
<evidence type="ECO:0000256" key="1">
    <source>
        <dbReference type="ARBA" id="ARBA00005820"/>
    </source>
</evidence>
<proteinExistence type="inferred from homology"/>
<reference evidence="9 10" key="1">
    <citation type="journal article" date="2010" name="DNA Res.">
        <title>Genome sequence of Kitasatospora setae NBRC 14216T: an evolutionary snapshot of the family Streptomycetaceae.</title>
        <authorList>
            <person name="Ichikawa N."/>
            <person name="Oguchi A."/>
            <person name="Ikeda H."/>
            <person name="Ishikawa J."/>
            <person name="Kitani S."/>
            <person name="Watanabe Y."/>
            <person name="Nakamura S."/>
            <person name="Katano Y."/>
            <person name="Kishi E."/>
            <person name="Sasagawa M."/>
            <person name="Ankai A."/>
            <person name="Fukui S."/>
            <person name="Hashimoto Y."/>
            <person name="Kamata S."/>
            <person name="Otoguro M."/>
            <person name="Tanikawa S."/>
            <person name="Nihira T."/>
            <person name="Horinouchi S."/>
            <person name="Ohnishi Y."/>
            <person name="Hayakawa M."/>
            <person name="Kuzuyama T."/>
            <person name="Arisawa A."/>
            <person name="Nomoto F."/>
            <person name="Miura H."/>
            <person name="Takahashi Y."/>
            <person name="Fujita N."/>
        </authorList>
    </citation>
    <scope>NUCLEOTIDE SEQUENCE [LARGE SCALE GENOMIC DNA]</scope>
    <source>
        <strain evidence="10">ATCC 33774 / DSM 43861 / JCM 3304 / KCC A-0304 / NBRC 14216 / KM-6054</strain>
    </source>
</reference>
<name>E4NDG5_KITSK</name>
<dbReference type="GO" id="GO:0003677">
    <property type="term" value="F:DNA binding"/>
    <property type="evidence" value="ECO:0007669"/>
    <property type="project" value="UniProtKB-UniRule"/>
</dbReference>
<dbReference type="eggNOG" id="COG3629">
    <property type="taxonomic scope" value="Bacteria"/>
</dbReference>
<dbReference type="Proteomes" id="UP000007076">
    <property type="component" value="Chromosome"/>
</dbReference>
<evidence type="ECO:0000256" key="7">
    <source>
        <dbReference type="SAM" id="MobiDB-lite"/>
    </source>
</evidence>
<protein>
    <submittedName>
        <fullName evidence="9">Putative AfsR family transcriptional regulator</fullName>
    </submittedName>
</protein>
<dbReference type="GO" id="GO:0000160">
    <property type="term" value="P:phosphorelay signal transduction system"/>
    <property type="evidence" value="ECO:0007669"/>
    <property type="project" value="UniProtKB-KW"/>
</dbReference>
<dbReference type="InterPro" id="IPR036388">
    <property type="entry name" value="WH-like_DNA-bd_sf"/>
</dbReference>
<dbReference type="Pfam" id="PF03704">
    <property type="entry name" value="BTAD"/>
    <property type="match status" value="1"/>
</dbReference>
<dbReference type="InterPro" id="IPR016032">
    <property type="entry name" value="Sig_transdc_resp-reg_C-effctor"/>
</dbReference>
<evidence type="ECO:0000256" key="4">
    <source>
        <dbReference type="ARBA" id="ARBA00023125"/>
    </source>
</evidence>
<dbReference type="Pfam" id="PF13191">
    <property type="entry name" value="AAA_16"/>
    <property type="match status" value="1"/>
</dbReference>
<evidence type="ECO:0000313" key="9">
    <source>
        <dbReference type="EMBL" id="BAJ29246.1"/>
    </source>
</evidence>
<comment type="similarity">
    <text evidence="1">Belongs to the AfsR/DnrI/RedD regulatory family.</text>
</comment>
<dbReference type="GO" id="GO:0006355">
    <property type="term" value="P:regulation of DNA-templated transcription"/>
    <property type="evidence" value="ECO:0007669"/>
    <property type="project" value="InterPro"/>
</dbReference>
<dbReference type="InterPro" id="IPR051677">
    <property type="entry name" value="AfsR-DnrI-RedD_regulator"/>
</dbReference>
<sequence>MRFGLLGTLTAHDGVADRPVQGPKARTLLAVLLLNADRPVSLDRLLDALWGDRPPATAEASLRNLVSRLRRTLGDEDGQRLRSTPSGYQLSLTDDELDTRQFEAAIRRARSAHEAGDLSAVLAETATALGLWRGEPLADLPEAAGGGAAAEQWRESRLQALEWRFDAELGLGRPHAPLPELTRLVREHPLREVFHAQLMLALHLTGSRARALEVHQRLRTALIEELGIEPGPTVRAAHQRILAEPPTEPSNPAEQAEQSAEAAEAAKAATEAPPAPAATLSADRPRPSQLPLVSPYFVGRQEQLATLRDALTDTSEQPAIVVVSGLAGVGKSALAVRCATDLRGEFPDGQLFLNLRGATPGLTPLTAHAALTALLPALDAARGGVPEDTDGAAALLRTALAGTRTLLVLDDAADLAQVRPLLPTAPGCAVLVTSRSPMHALDHALHLRLDVLSEHDGIALVERAAGRTSADRSVVAIERTDLARLVRLCGRHPLALRIAGARLAARRTLPVRHLVGRLEEHEDRLDELELDDLSIRRSLALTYDSLRGSARRPDVRAAAALAAIGTLDLPDYSAPLLAAVLRITPAQAATALDRLVEVALLDEPRPDRYAPHDLVRDYARELVPDPADRTGHVRAALDWYRSLTVRMAFALDPGSALTRELPPVAPADQLDHEGALAAGDAEFGNLLLLVEQLTATNWATSAEVSPLARALFPYLRVRPHADALRMNGIVQRLAVRDGDLAAQAYALNSMAHAHYSAGRNVPALELLDACLAVAEDPDFRRRALGHRGLVLSDMRRVEEAMASLQEVLDLAVRAGDDRDQASALVALGNLVEAEDPHLAIAYHHRAIDAANRCGFEYATVAALCNIGFAHLRLDDPAEALRHFEQTTGSSLRIASWQINTEVWRGRAEALRRLGRLNDALTVVRQLLDQAAPLQDALVTGTFQHTHGLILRDLGRPAEARAAWRSALERLSTADHPVVGELRDLLATG</sequence>
<evidence type="ECO:0000259" key="8">
    <source>
        <dbReference type="PROSITE" id="PS51755"/>
    </source>
</evidence>
<feature type="DNA-binding region" description="OmpR/PhoB-type" evidence="6">
    <location>
        <begin position="1"/>
        <end position="92"/>
    </location>
</feature>
<keyword evidence="5" id="KW-0804">Transcription</keyword>
<feature type="compositionally biased region" description="Low complexity" evidence="7">
    <location>
        <begin position="252"/>
        <end position="282"/>
    </location>
</feature>
<dbReference type="InterPro" id="IPR011990">
    <property type="entry name" value="TPR-like_helical_dom_sf"/>
</dbReference>
<dbReference type="HOGENOM" id="CLU_004665_2_0_11"/>
<dbReference type="GO" id="GO:0043531">
    <property type="term" value="F:ADP binding"/>
    <property type="evidence" value="ECO:0007669"/>
    <property type="project" value="InterPro"/>
</dbReference>
<dbReference type="SMART" id="SM01043">
    <property type="entry name" value="BTAD"/>
    <property type="match status" value="1"/>
</dbReference>
<dbReference type="SUPFAM" id="SSF48452">
    <property type="entry name" value="TPR-like"/>
    <property type="match status" value="2"/>
</dbReference>
<evidence type="ECO:0000256" key="5">
    <source>
        <dbReference type="ARBA" id="ARBA00023163"/>
    </source>
</evidence>
<organism evidence="9 10">
    <name type="scientific">Kitasatospora setae (strain ATCC 33774 / DSM 43861 / JCM 3304 / KCC A-0304 / NBRC 14216 / KM-6054)</name>
    <name type="common">Streptomyces setae</name>
    <dbReference type="NCBI Taxonomy" id="452652"/>
    <lineage>
        <taxon>Bacteria</taxon>
        <taxon>Bacillati</taxon>
        <taxon>Actinomycetota</taxon>
        <taxon>Actinomycetes</taxon>
        <taxon>Kitasatosporales</taxon>
        <taxon>Streptomycetaceae</taxon>
        <taxon>Kitasatospora</taxon>
    </lineage>
</organism>
<dbReference type="AlphaFoldDB" id="E4NDG5"/>
<dbReference type="Pfam" id="PF00486">
    <property type="entry name" value="Trans_reg_C"/>
    <property type="match status" value="1"/>
</dbReference>
<dbReference type="PANTHER" id="PTHR35807:SF1">
    <property type="entry name" value="TRANSCRIPTIONAL REGULATOR REDD"/>
    <property type="match status" value="1"/>
</dbReference>
<keyword evidence="4 6" id="KW-0238">DNA-binding</keyword>
<dbReference type="STRING" id="452652.KSE_34390"/>
<dbReference type="Gene3D" id="1.25.40.10">
    <property type="entry name" value="Tetratricopeptide repeat domain"/>
    <property type="match status" value="3"/>
</dbReference>
<accession>E4NDG5</accession>
<keyword evidence="3" id="KW-0805">Transcription regulation</keyword>
<dbReference type="CDD" id="cd15831">
    <property type="entry name" value="BTAD"/>
    <property type="match status" value="1"/>
</dbReference>
<dbReference type="InterPro" id="IPR001867">
    <property type="entry name" value="OmpR/PhoB-type_DNA-bd"/>
</dbReference>
<dbReference type="InterPro" id="IPR027417">
    <property type="entry name" value="P-loop_NTPase"/>
</dbReference>
<evidence type="ECO:0000256" key="3">
    <source>
        <dbReference type="ARBA" id="ARBA00023015"/>
    </source>
</evidence>
<keyword evidence="2" id="KW-0902">Two-component regulatory system</keyword>
<dbReference type="SMART" id="SM00862">
    <property type="entry name" value="Trans_reg_C"/>
    <property type="match status" value="1"/>
</dbReference>
<dbReference type="PATRIC" id="fig|452652.3.peg.3445"/>
<dbReference type="SUPFAM" id="SSF46894">
    <property type="entry name" value="C-terminal effector domain of the bipartite response regulators"/>
    <property type="match status" value="1"/>
</dbReference>
<dbReference type="KEGG" id="ksk:KSE_34390"/>
<dbReference type="EMBL" id="AP010968">
    <property type="protein sequence ID" value="BAJ29246.1"/>
    <property type="molecule type" value="Genomic_DNA"/>
</dbReference>
<dbReference type="Gene3D" id="3.40.50.300">
    <property type="entry name" value="P-loop containing nucleotide triphosphate hydrolases"/>
    <property type="match status" value="1"/>
</dbReference>
<feature type="domain" description="OmpR/PhoB-type" evidence="8">
    <location>
        <begin position="1"/>
        <end position="92"/>
    </location>
</feature>
<evidence type="ECO:0000256" key="2">
    <source>
        <dbReference type="ARBA" id="ARBA00023012"/>
    </source>
</evidence>
<evidence type="ECO:0000313" key="10">
    <source>
        <dbReference type="Proteomes" id="UP000007076"/>
    </source>
</evidence>
<feature type="region of interest" description="Disordered" evidence="7">
    <location>
        <begin position="244"/>
        <end position="288"/>
    </location>
</feature>
<dbReference type="InterPro" id="IPR005158">
    <property type="entry name" value="BTAD"/>
</dbReference>
<dbReference type="eggNOG" id="COG0457">
    <property type="taxonomic scope" value="Bacteria"/>
</dbReference>
<dbReference type="InterPro" id="IPR019734">
    <property type="entry name" value="TPR_rpt"/>
</dbReference>
<dbReference type="Gene3D" id="1.10.10.10">
    <property type="entry name" value="Winged helix-like DNA-binding domain superfamily/Winged helix DNA-binding domain"/>
    <property type="match status" value="1"/>
</dbReference>
<dbReference type="PRINTS" id="PR00364">
    <property type="entry name" value="DISEASERSIST"/>
</dbReference>